<dbReference type="GO" id="GO:0016740">
    <property type="term" value="F:transferase activity"/>
    <property type="evidence" value="ECO:0007669"/>
    <property type="project" value="UniProtKB-KW"/>
</dbReference>
<dbReference type="InterPro" id="IPR050256">
    <property type="entry name" value="Glycosyltransferase_2"/>
</dbReference>
<comment type="caution">
    <text evidence="2">The sequence shown here is derived from an EMBL/GenBank/DDBJ whole genome shotgun (WGS) entry which is preliminary data.</text>
</comment>
<feature type="non-terminal residue" evidence="2">
    <location>
        <position position="192"/>
    </location>
</feature>
<gene>
    <name evidence="2" type="ORF">COU00_01940</name>
</gene>
<feature type="domain" description="Glycosyltransferase 2-like" evidence="1">
    <location>
        <begin position="5"/>
        <end position="166"/>
    </location>
</feature>
<dbReference type="Proteomes" id="UP000229335">
    <property type="component" value="Unassembled WGS sequence"/>
</dbReference>
<proteinExistence type="predicted"/>
<dbReference type="InterPro" id="IPR001173">
    <property type="entry name" value="Glyco_trans_2-like"/>
</dbReference>
<protein>
    <submittedName>
        <fullName evidence="2">Glycosyltransferase family 2 protein</fullName>
    </submittedName>
</protein>
<dbReference type="SUPFAM" id="SSF53448">
    <property type="entry name" value="Nucleotide-diphospho-sugar transferases"/>
    <property type="match status" value="1"/>
</dbReference>
<dbReference type="PANTHER" id="PTHR48090:SF7">
    <property type="entry name" value="RFBJ PROTEIN"/>
    <property type="match status" value="1"/>
</dbReference>
<dbReference type="InterPro" id="IPR029044">
    <property type="entry name" value="Nucleotide-diphossugar_trans"/>
</dbReference>
<name>A0A2M6WMC2_9BACT</name>
<dbReference type="EMBL" id="PFAS01000030">
    <property type="protein sequence ID" value="PIT93906.1"/>
    <property type="molecule type" value="Genomic_DNA"/>
</dbReference>
<sequence>MAKISIIIPAYNESASLRQVIKSIADADASWQIVAVDDCSTDNTAKLAREAGVVVLSHVINRGQGAALKTGTDYAIISEAEIIVHFDADGQFVASEIKDIIAPIIAGRADIVFGSRFLSKKSNVPWFKKRIILRLARLVNRIFLSVNLSDPQSGFRAFSRAAAEKLNWRQDRMAHCSEIMHLAFKNKLRAQE</sequence>
<dbReference type="AlphaFoldDB" id="A0A2M6WMC2"/>
<evidence type="ECO:0000313" key="2">
    <source>
        <dbReference type="EMBL" id="PIT93906.1"/>
    </source>
</evidence>
<evidence type="ECO:0000313" key="3">
    <source>
        <dbReference type="Proteomes" id="UP000229335"/>
    </source>
</evidence>
<reference evidence="3" key="1">
    <citation type="submission" date="2017-09" db="EMBL/GenBank/DDBJ databases">
        <title>Depth-based differentiation of microbial function through sediment-hosted aquifers and enrichment of novel symbionts in the deep terrestrial subsurface.</title>
        <authorList>
            <person name="Probst A.J."/>
            <person name="Ladd B."/>
            <person name="Jarett J.K."/>
            <person name="Geller-Mcgrath D.E."/>
            <person name="Sieber C.M.K."/>
            <person name="Emerson J.B."/>
            <person name="Anantharaman K."/>
            <person name="Thomas B.C."/>
            <person name="Malmstrom R."/>
            <person name="Stieglmeier M."/>
            <person name="Klingl A."/>
            <person name="Woyke T."/>
            <person name="Ryan C.M."/>
            <person name="Banfield J.F."/>
        </authorList>
    </citation>
    <scope>NUCLEOTIDE SEQUENCE [LARGE SCALE GENOMIC DNA]</scope>
</reference>
<dbReference type="PANTHER" id="PTHR48090">
    <property type="entry name" value="UNDECAPRENYL-PHOSPHATE 4-DEOXY-4-FORMAMIDO-L-ARABINOSE TRANSFERASE-RELATED"/>
    <property type="match status" value="1"/>
</dbReference>
<accession>A0A2M6WMC2</accession>
<dbReference type="CDD" id="cd04179">
    <property type="entry name" value="DPM_DPG-synthase_like"/>
    <property type="match status" value="1"/>
</dbReference>
<dbReference type="Pfam" id="PF00535">
    <property type="entry name" value="Glycos_transf_2"/>
    <property type="match status" value="1"/>
</dbReference>
<keyword evidence="2" id="KW-0808">Transferase</keyword>
<evidence type="ECO:0000259" key="1">
    <source>
        <dbReference type="Pfam" id="PF00535"/>
    </source>
</evidence>
<dbReference type="Gene3D" id="3.90.550.10">
    <property type="entry name" value="Spore Coat Polysaccharide Biosynthesis Protein SpsA, Chain A"/>
    <property type="match status" value="1"/>
</dbReference>
<organism evidence="2 3">
    <name type="scientific">Candidatus Falkowbacteria bacterium CG10_big_fil_rev_8_21_14_0_10_43_11</name>
    <dbReference type="NCBI Taxonomy" id="1974568"/>
    <lineage>
        <taxon>Bacteria</taxon>
        <taxon>Candidatus Falkowiibacteriota</taxon>
    </lineage>
</organism>